<dbReference type="Proteomes" id="UP001189429">
    <property type="component" value="Unassembled WGS sequence"/>
</dbReference>
<organism evidence="2 3">
    <name type="scientific">Prorocentrum cordatum</name>
    <dbReference type="NCBI Taxonomy" id="2364126"/>
    <lineage>
        <taxon>Eukaryota</taxon>
        <taxon>Sar</taxon>
        <taxon>Alveolata</taxon>
        <taxon>Dinophyceae</taxon>
        <taxon>Prorocentrales</taxon>
        <taxon>Prorocentraceae</taxon>
        <taxon>Prorocentrum</taxon>
    </lineage>
</organism>
<feature type="compositionally biased region" description="Low complexity" evidence="1">
    <location>
        <begin position="180"/>
        <end position="197"/>
    </location>
</feature>
<comment type="caution">
    <text evidence="2">The sequence shown here is derived from an EMBL/GenBank/DDBJ whole genome shotgun (WGS) entry which is preliminary data.</text>
</comment>
<feature type="compositionally biased region" description="Basic and acidic residues" evidence="1">
    <location>
        <begin position="207"/>
        <end position="221"/>
    </location>
</feature>
<dbReference type="EMBL" id="CAUYUJ010015275">
    <property type="protein sequence ID" value="CAK0851835.1"/>
    <property type="molecule type" value="Genomic_DNA"/>
</dbReference>
<feature type="non-terminal residue" evidence="2">
    <location>
        <position position="1"/>
    </location>
</feature>
<keyword evidence="3" id="KW-1185">Reference proteome</keyword>
<evidence type="ECO:0000313" key="3">
    <source>
        <dbReference type="Proteomes" id="UP001189429"/>
    </source>
</evidence>
<feature type="non-terminal residue" evidence="2">
    <location>
        <position position="221"/>
    </location>
</feature>
<evidence type="ECO:0000256" key="1">
    <source>
        <dbReference type="SAM" id="MobiDB-lite"/>
    </source>
</evidence>
<feature type="compositionally biased region" description="Basic and acidic residues" evidence="1">
    <location>
        <begin position="93"/>
        <end position="113"/>
    </location>
</feature>
<reference evidence="2" key="1">
    <citation type="submission" date="2023-10" db="EMBL/GenBank/DDBJ databases">
        <authorList>
            <person name="Chen Y."/>
            <person name="Shah S."/>
            <person name="Dougan E. K."/>
            <person name="Thang M."/>
            <person name="Chan C."/>
        </authorList>
    </citation>
    <scope>NUCLEOTIDE SEQUENCE [LARGE SCALE GENOMIC DNA]</scope>
</reference>
<feature type="compositionally biased region" description="Acidic residues" evidence="1">
    <location>
        <begin position="134"/>
        <end position="144"/>
    </location>
</feature>
<proteinExistence type="predicted"/>
<name>A0ABN9U045_9DINO</name>
<evidence type="ECO:0000313" key="2">
    <source>
        <dbReference type="EMBL" id="CAK0851835.1"/>
    </source>
</evidence>
<feature type="region of interest" description="Disordered" evidence="1">
    <location>
        <begin position="20"/>
        <end position="221"/>
    </location>
</feature>
<protein>
    <submittedName>
        <fullName evidence="2">Uncharacterized protein</fullName>
    </submittedName>
</protein>
<sequence>FLPGPIHRVLAQSLLFKTRGAGEGSLPSLHSPPVARARTNRKRPAKNEDLVRLQVADAPPAPGWRISRSMQRCDGCAGRRRSRSTQRHLAAGVKKERARETGSRAGRGPDGRRPASQRQPRLGAGGSRGRPPSNDDEGEEEKREEEEQRTSRARGLPTLRTGPGPSAGRRARGVCERPARAGGAAGRRPSLALAAAGGQAGAEDAEDPTRPACRDMPYRIW</sequence>
<gene>
    <name evidence="2" type="ORF">PCOR1329_LOCUS43874</name>
</gene>
<accession>A0ABN9U045</accession>